<accession>A0A511DDK3</accession>
<proteinExistence type="predicted"/>
<evidence type="ECO:0000256" key="1">
    <source>
        <dbReference type="SAM" id="Phobius"/>
    </source>
</evidence>
<feature type="transmembrane region" description="Helical" evidence="1">
    <location>
        <begin position="42"/>
        <end position="65"/>
    </location>
</feature>
<evidence type="ECO:0000313" key="2">
    <source>
        <dbReference type="EMBL" id="GEL22885.1"/>
    </source>
</evidence>
<feature type="transmembrane region" description="Helical" evidence="1">
    <location>
        <begin position="162"/>
        <end position="182"/>
    </location>
</feature>
<dbReference type="RefSeq" id="WP_186816834.1">
    <property type="nucleotide sequence ID" value="NZ_BJVJ01000013.1"/>
</dbReference>
<keyword evidence="3" id="KW-1185">Reference proteome</keyword>
<gene>
    <name evidence="2" type="ORF">PSU4_18390</name>
</gene>
<feature type="transmembrane region" description="Helical" evidence="1">
    <location>
        <begin position="72"/>
        <end position="91"/>
    </location>
</feature>
<dbReference type="AlphaFoldDB" id="A0A511DDK3"/>
<dbReference type="EMBL" id="BJVJ01000013">
    <property type="protein sequence ID" value="GEL22885.1"/>
    <property type="molecule type" value="Genomic_DNA"/>
</dbReference>
<sequence>MPFLVVTIVAAIVDLVVLAVFHIARPEVDPLTRPTSEYALGAYGWAAAVATGIVGLGALALAWAVRTQTRPAAVVLAIFGAAKVAQAFFPIDPAGVVTTTGQVHNVLGNIAFFTLPLAAVLAVRALSPRWRWAPPAAAGLVVAVVAVLAADLHGAFGVAQRVYLVGCSLWMLAVAAVGIADLPDRTRDVS</sequence>
<dbReference type="InterPro" id="IPR009339">
    <property type="entry name" value="DUF998"/>
</dbReference>
<name>A0A511DDK3_9PSEU</name>
<dbReference type="Proteomes" id="UP000321685">
    <property type="component" value="Unassembled WGS sequence"/>
</dbReference>
<dbReference type="Pfam" id="PF06197">
    <property type="entry name" value="DUF998"/>
    <property type="match status" value="1"/>
</dbReference>
<keyword evidence="1" id="KW-0812">Transmembrane</keyword>
<keyword evidence="1" id="KW-0472">Membrane</keyword>
<organism evidence="2 3">
    <name type="scientific">Pseudonocardia sulfidoxydans NBRC 16205</name>
    <dbReference type="NCBI Taxonomy" id="1223511"/>
    <lineage>
        <taxon>Bacteria</taxon>
        <taxon>Bacillati</taxon>
        <taxon>Actinomycetota</taxon>
        <taxon>Actinomycetes</taxon>
        <taxon>Pseudonocardiales</taxon>
        <taxon>Pseudonocardiaceae</taxon>
        <taxon>Pseudonocardia</taxon>
    </lineage>
</organism>
<feature type="transmembrane region" description="Helical" evidence="1">
    <location>
        <begin position="103"/>
        <end position="123"/>
    </location>
</feature>
<comment type="caution">
    <text evidence="2">The sequence shown here is derived from an EMBL/GenBank/DDBJ whole genome shotgun (WGS) entry which is preliminary data.</text>
</comment>
<protein>
    <recommendedName>
        <fullName evidence="4">DUF998 domain-containing protein</fullName>
    </recommendedName>
</protein>
<feature type="transmembrane region" description="Helical" evidence="1">
    <location>
        <begin position="135"/>
        <end position="156"/>
    </location>
</feature>
<keyword evidence="1" id="KW-1133">Transmembrane helix</keyword>
<evidence type="ECO:0000313" key="3">
    <source>
        <dbReference type="Proteomes" id="UP000321685"/>
    </source>
</evidence>
<reference evidence="2 3" key="1">
    <citation type="submission" date="2019-07" db="EMBL/GenBank/DDBJ databases">
        <title>Whole genome shotgun sequence of Pseudonocardia sulfidoxydans NBRC 16205.</title>
        <authorList>
            <person name="Hosoyama A."/>
            <person name="Uohara A."/>
            <person name="Ohji S."/>
            <person name="Ichikawa N."/>
        </authorList>
    </citation>
    <scope>NUCLEOTIDE SEQUENCE [LARGE SCALE GENOMIC DNA]</scope>
    <source>
        <strain evidence="2 3">NBRC 16205</strain>
    </source>
</reference>
<evidence type="ECO:0008006" key="4">
    <source>
        <dbReference type="Google" id="ProtNLM"/>
    </source>
</evidence>